<feature type="domain" description="Nitroreductase" evidence="6">
    <location>
        <begin position="9"/>
        <end position="165"/>
    </location>
</feature>
<comment type="caution">
    <text evidence="7">The sequence shown here is derived from an EMBL/GenBank/DDBJ whole genome shotgun (WGS) entry which is preliminary data.</text>
</comment>
<reference evidence="7 8" key="1">
    <citation type="submission" date="2020-08" db="EMBL/GenBank/DDBJ databases">
        <title>Genome public.</title>
        <authorList>
            <person name="Liu C."/>
            <person name="Sun Q."/>
        </authorList>
    </citation>
    <scope>NUCLEOTIDE SEQUENCE [LARGE SCALE GENOMIC DNA]</scope>
    <source>
        <strain evidence="7 8">New-7</strain>
    </source>
</reference>
<dbReference type="PANTHER" id="PTHR43425:SF2">
    <property type="entry name" value="OXYGEN-INSENSITIVE NADPH NITROREDUCTASE"/>
    <property type="match status" value="1"/>
</dbReference>
<evidence type="ECO:0000313" key="7">
    <source>
        <dbReference type="EMBL" id="MBC5616049.1"/>
    </source>
</evidence>
<evidence type="ECO:0000259" key="6">
    <source>
        <dbReference type="Pfam" id="PF00881"/>
    </source>
</evidence>
<evidence type="ECO:0000256" key="5">
    <source>
        <dbReference type="PIRNR" id="PIRNR005426"/>
    </source>
</evidence>
<dbReference type="Proteomes" id="UP000636891">
    <property type="component" value="Unassembled WGS sequence"/>
</dbReference>
<dbReference type="InterPro" id="IPR029479">
    <property type="entry name" value="Nitroreductase"/>
</dbReference>
<comment type="similarity">
    <text evidence="1 5">Belongs to the flavin oxidoreductase frp family.</text>
</comment>
<evidence type="ECO:0000313" key="8">
    <source>
        <dbReference type="Proteomes" id="UP000636891"/>
    </source>
</evidence>
<evidence type="ECO:0000256" key="1">
    <source>
        <dbReference type="ARBA" id="ARBA00008366"/>
    </source>
</evidence>
<evidence type="ECO:0000256" key="2">
    <source>
        <dbReference type="ARBA" id="ARBA00022630"/>
    </source>
</evidence>
<sequence>MKSVKESLLERRSIRRYERQPIEPEKLDFIYEAIRNAPTSYNGQQFSVIAVTDQALKEQLYEITGQKQIKTSAVFMVFCMDFHKLRLAAKQKGVDTPAFDATIDGYTVGVIDASLAMMSAVTAAESLGLGCCCVGYIRTADPEKVSQMLALPRGVSIVCGLAVGYPREKPDLKPKLPLPLVVHENRYCADDRMLPLLDRYDKEVAEFNCCRAGDRTDNDWACHIADYHRHSMEHSIREYLERQIGLK</sequence>
<dbReference type="RefSeq" id="WP_118457760.1">
    <property type="nucleotide sequence ID" value="NZ_JACOOK010000001.1"/>
</dbReference>
<dbReference type="PIRSF" id="PIRSF005426">
    <property type="entry name" value="Frp"/>
    <property type="match status" value="1"/>
</dbReference>
<proteinExistence type="inferred from homology"/>
<keyword evidence="2 5" id="KW-0285">Flavoprotein</keyword>
<evidence type="ECO:0000256" key="3">
    <source>
        <dbReference type="ARBA" id="ARBA00022643"/>
    </source>
</evidence>
<dbReference type="SUPFAM" id="SSF55469">
    <property type="entry name" value="FMN-dependent nitroreductase-like"/>
    <property type="match status" value="1"/>
</dbReference>
<name>A0ABR7CK60_9BACT</name>
<keyword evidence="8" id="KW-1185">Reference proteome</keyword>
<dbReference type="Pfam" id="PF00881">
    <property type="entry name" value="Nitroreductase"/>
    <property type="match status" value="1"/>
</dbReference>
<dbReference type="InterPro" id="IPR016446">
    <property type="entry name" value="Flavin_OxRdtase_Frp"/>
</dbReference>
<organism evidence="7 8">
    <name type="scientific">Alistipes hominis</name>
    <dbReference type="NCBI Taxonomy" id="2763015"/>
    <lineage>
        <taxon>Bacteria</taxon>
        <taxon>Pseudomonadati</taxon>
        <taxon>Bacteroidota</taxon>
        <taxon>Bacteroidia</taxon>
        <taxon>Bacteroidales</taxon>
        <taxon>Rikenellaceae</taxon>
        <taxon>Alistipes</taxon>
    </lineage>
</organism>
<keyword evidence="5" id="KW-0521">NADP</keyword>
<keyword evidence="4 5" id="KW-0560">Oxidoreductase</keyword>
<keyword evidence="3 5" id="KW-0288">FMN</keyword>
<dbReference type="PANTHER" id="PTHR43425">
    <property type="entry name" value="OXYGEN-INSENSITIVE NADPH NITROREDUCTASE"/>
    <property type="match status" value="1"/>
</dbReference>
<accession>A0ABR7CK60</accession>
<evidence type="ECO:0000256" key="4">
    <source>
        <dbReference type="ARBA" id="ARBA00023002"/>
    </source>
</evidence>
<protein>
    <submittedName>
        <fullName evidence="7">Nitroreductase family protein</fullName>
    </submittedName>
</protein>
<gene>
    <name evidence="7" type="ORF">H8S08_03320</name>
</gene>
<dbReference type="Gene3D" id="3.40.109.10">
    <property type="entry name" value="NADH Oxidase"/>
    <property type="match status" value="1"/>
</dbReference>
<dbReference type="EMBL" id="JACOOK010000001">
    <property type="protein sequence ID" value="MBC5616049.1"/>
    <property type="molecule type" value="Genomic_DNA"/>
</dbReference>
<dbReference type="InterPro" id="IPR000415">
    <property type="entry name" value="Nitroreductase-like"/>
</dbReference>